<dbReference type="AlphaFoldDB" id="A0A0B3S1Z4"/>
<proteinExistence type="predicted"/>
<sequence length="200" mass="21461">MPLLDDIHSYSEGGIGANEAAETDPDIVIAGPTYPVPHADAVHLDGAGGRDFGLQFGKVMFKRLWRGEDWHPVEPRRITQHSARVVSCRFHVPEPPLVFDTATVTDPGDYGFVVEDDSGTVAISELRILLDTVVITTSADIGANPRLSYAYYGTAGNGGGPATGCRGNLRDSDPTTGPNGARLWNWGVIFNKPIPYEKGA</sequence>
<name>A0A0B3S1Z4_9RHOB</name>
<accession>A0A0B3S1Z4</accession>
<reference evidence="1 2" key="1">
    <citation type="submission" date="2014-10" db="EMBL/GenBank/DDBJ databases">
        <title>Genome sequence of Ponticoccus sp. strain UMTAT08 isolated from clonal culture of toxic dinoflagellate Alexandrium tamiyavanichii.</title>
        <authorList>
            <person name="Gan H.Y."/>
            <person name="Muhd D.-D."/>
            <person name="Mohd Noor M.E."/>
            <person name="Yeong Y.S."/>
            <person name="Usup G."/>
        </authorList>
    </citation>
    <scope>NUCLEOTIDE SEQUENCE [LARGE SCALE GENOMIC DNA]</scope>
    <source>
        <strain evidence="1 2">UMTAT08</strain>
    </source>
</reference>
<gene>
    <name evidence="1" type="ORF">OA50_00929</name>
</gene>
<organism evidence="1 2">
    <name type="scientific">Mameliella alba</name>
    <dbReference type="NCBI Taxonomy" id="561184"/>
    <lineage>
        <taxon>Bacteria</taxon>
        <taxon>Pseudomonadati</taxon>
        <taxon>Pseudomonadota</taxon>
        <taxon>Alphaproteobacteria</taxon>
        <taxon>Rhodobacterales</taxon>
        <taxon>Roseobacteraceae</taxon>
        <taxon>Mameliella</taxon>
    </lineage>
</organism>
<comment type="caution">
    <text evidence="1">The sequence shown here is derived from an EMBL/GenBank/DDBJ whole genome shotgun (WGS) entry which is preliminary data.</text>
</comment>
<keyword evidence="2" id="KW-1185">Reference proteome</keyword>
<evidence type="ECO:0000313" key="2">
    <source>
        <dbReference type="Proteomes" id="UP000030960"/>
    </source>
</evidence>
<dbReference type="Proteomes" id="UP000030960">
    <property type="component" value="Unassembled WGS sequence"/>
</dbReference>
<evidence type="ECO:0000313" key="1">
    <source>
        <dbReference type="EMBL" id="KHQ54337.1"/>
    </source>
</evidence>
<dbReference type="STRING" id="561184.SAMN05216376_10544"/>
<dbReference type="EMBL" id="JSUQ01000003">
    <property type="protein sequence ID" value="KHQ54337.1"/>
    <property type="molecule type" value="Genomic_DNA"/>
</dbReference>
<protein>
    <submittedName>
        <fullName evidence="1">Uncharacterized protein</fullName>
    </submittedName>
</protein>